<dbReference type="Proteomes" id="UP001597124">
    <property type="component" value="Unassembled WGS sequence"/>
</dbReference>
<evidence type="ECO:0000256" key="3">
    <source>
        <dbReference type="ARBA" id="ARBA00022452"/>
    </source>
</evidence>
<comment type="subcellular location">
    <subcellularLocation>
        <location evidence="1 11">Cell outer membrane</location>
        <topology evidence="1 11">Multi-pass membrane protein</topology>
    </subcellularLocation>
</comment>
<evidence type="ECO:0000256" key="9">
    <source>
        <dbReference type="ARBA" id="ARBA00023136"/>
    </source>
</evidence>
<dbReference type="InterPro" id="IPR036942">
    <property type="entry name" value="Beta-barrel_TonB_sf"/>
</dbReference>
<feature type="domain" description="TonB-dependent receptor-like beta-barrel" evidence="14">
    <location>
        <begin position="298"/>
        <end position="733"/>
    </location>
</feature>
<proteinExistence type="inferred from homology"/>
<evidence type="ECO:0000256" key="12">
    <source>
        <dbReference type="RuleBase" id="RU003357"/>
    </source>
</evidence>
<name>A0ABW3C341_SPHXN</name>
<dbReference type="PROSITE" id="PS52016">
    <property type="entry name" value="TONB_DEPENDENT_REC_3"/>
    <property type="match status" value="1"/>
</dbReference>
<dbReference type="InterPro" id="IPR039426">
    <property type="entry name" value="TonB-dep_rcpt-like"/>
</dbReference>
<keyword evidence="9 11" id="KW-0472">Membrane</keyword>
<sequence>MKKGTWRISASVLAVALTNVATPAAAQDEGAAPALEEITVTARKRAESLQDTPLAVTAMSAAALEERQVSTIADVGKFTPNVSFDGASAISGSSNSATVFIRGIGQTDFNLTIDPGVGIYLDGVYISRAVGALLDTADTSQIEILRGPQGTLFGKNTIGGAVVITSKAPSQDFELNLEGATGRYSRTDFKGGINLPVSEDFAVRASLSYQGRDGYGKRLTDGWDTGNKNSLSGRIVAAWTPADDITVTLAADATRAREHEPPIKVLAINEFGFFPLLYNNFGAGGVAGCANMMTGPSPLDNPACYNSQWLTDSKYTNSNSQMNRSSLDVWGLSLTVEKRSDIVNVKSITAYRDLESTFSLEHDGAPVRATNSANDYSQWQFSQELQFSGTAFDRLKWLMGLYYLKEKGTDRNGIQPGTDQPIGFLSGGKVDNDSYAAFAQLIYPVTDQLNLTLGGRYTHEKKRFLADQYVTSIAPSVSGFLAMLGIVDFNGDGGPLEVGDRFLPYAWSATTAKEFTPAVTLDYRFDDGPMVYATYSRGFKSGGFTQRVFPPLTQTPSFKPEFVTSYEMGVKSELFDRRLRLNVAGFYTDYKDLQTTVTVLIAPTVQNAGKARMKGIEAEFEAAATGWLTLNGGFGYTHSEYLEVPAVAAPVTVDSKLPNAPKWTGTAGFTSDLLTLEAGKLSLRGDWAYRSSHYKDAANTALLRQPGYSTFNASLTFTSDDARWAISTGATNLTNKKYMMTGYADLSGAGMAYAIYARPIEWFLRLKYSL</sequence>
<gene>
    <name evidence="16" type="ORF">ACFQ00_11190</name>
</gene>
<evidence type="ECO:0000256" key="8">
    <source>
        <dbReference type="ARBA" id="ARBA00023077"/>
    </source>
</evidence>
<evidence type="ECO:0000259" key="15">
    <source>
        <dbReference type="Pfam" id="PF07715"/>
    </source>
</evidence>
<comment type="similarity">
    <text evidence="11 12">Belongs to the TonB-dependent receptor family.</text>
</comment>
<accession>A0ABW3C341</accession>
<keyword evidence="3 11" id="KW-1134">Transmembrane beta strand</keyword>
<organism evidence="16 17">
    <name type="scientific">Sphingosinicella xenopeptidilytica</name>
    <dbReference type="NCBI Taxonomy" id="364098"/>
    <lineage>
        <taxon>Bacteria</taxon>
        <taxon>Pseudomonadati</taxon>
        <taxon>Pseudomonadota</taxon>
        <taxon>Alphaproteobacteria</taxon>
        <taxon>Sphingomonadales</taxon>
        <taxon>Sphingosinicellaceae</taxon>
        <taxon>Sphingosinicella</taxon>
    </lineage>
</organism>
<dbReference type="InterPro" id="IPR012910">
    <property type="entry name" value="Plug_dom"/>
</dbReference>
<dbReference type="SUPFAM" id="SSF56935">
    <property type="entry name" value="Porins"/>
    <property type="match status" value="1"/>
</dbReference>
<protein>
    <submittedName>
        <fullName evidence="16">TonB-dependent receptor</fullName>
    </submittedName>
</protein>
<reference evidence="17" key="1">
    <citation type="journal article" date="2019" name="Int. J. Syst. Evol. Microbiol.">
        <title>The Global Catalogue of Microorganisms (GCM) 10K type strain sequencing project: providing services to taxonomists for standard genome sequencing and annotation.</title>
        <authorList>
            <consortium name="The Broad Institute Genomics Platform"/>
            <consortium name="The Broad Institute Genome Sequencing Center for Infectious Disease"/>
            <person name="Wu L."/>
            <person name="Ma J."/>
        </authorList>
    </citation>
    <scope>NUCLEOTIDE SEQUENCE [LARGE SCALE GENOMIC DNA]</scope>
    <source>
        <strain evidence="17">CCUG 52537</strain>
    </source>
</reference>
<evidence type="ECO:0000313" key="16">
    <source>
        <dbReference type="EMBL" id="MFD0848890.1"/>
    </source>
</evidence>
<keyword evidence="10 11" id="KW-0998">Cell outer membrane</keyword>
<feature type="domain" description="TonB-dependent receptor plug" evidence="15">
    <location>
        <begin position="49"/>
        <end position="161"/>
    </location>
</feature>
<keyword evidence="7" id="KW-0406">Ion transport</keyword>
<evidence type="ECO:0000256" key="2">
    <source>
        <dbReference type="ARBA" id="ARBA00022448"/>
    </source>
</evidence>
<evidence type="ECO:0000259" key="14">
    <source>
        <dbReference type="Pfam" id="PF00593"/>
    </source>
</evidence>
<comment type="caution">
    <text evidence="16">The sequence shown here is derived from an EMBL/GenBank/DDBJ whole genome shotgun (WGS) entry which is preliminary data.</text>
</comment>
<evidence type="ECO:0000256" key="7">
    <source>
        <dbReference type="ARBA" id="ARBA00023065"/>
    </source>
</evidence>
<evidence type="ECO:0000256" key="13">
    <source>
        <dbReference type="SAM" id="SignalP"/>
    </source>
</evidence>
<dbReference type="PANTHER" id="PTHR32552">
    <property type="entry name" value="FERRICHROME IRON RECEPTOR-RELATED"/>
    <property type="match status" value="1"/>
</dbReference>
<evidence type="ECO:0000256" key="4">
    <source>
        <dbReference type="ARBA" id="ARBA00022496"/>
    </source>
</evidence>
<keyword evidence="8 12" id="KW-0798">TonB box</keyword>
<keyword evidence="2 11" id="KW-0813">Transport</keyword>
<dbReference type="RefSeq" id="WP_381490448.1">
    <property type="nucleotide sequence ID" value="NZ_JBHTIK010000005.1"/>
</dbReference>
<dbReference type="Gene3D" id="2.40.170.20">
    <property type="entry name" value="TonB-dependent receptor, beta-barrel domain"/>
    <property type="match status" value="2"/>
</dbReference>
<evidence type="ECO:0000313" key="17">
    <source>
        <dbReference type="Proteomes" id="UP001597124"/>
    </source>
</evidence>
<evidence type="ECO:0000256" key="6">
    <source>
        <dbReference type="ARBA" id="ARBA00023004"/>
    </source>
</evidence>
<keyword evidence="5 11" id="KW-0812">Transmembrane</keyword>
<dbReference type="PANTHER" id="PTHR32552:SF81">
    <property type="entry name" value="TONB-DEPENDENT OUTER MEMBRANE RECEPTOR"/>
    <property type="match status" value="1"/>
</dbReference>
<dbReference type="EMBL" id="JBHTIK010000005">
    <property type="protein sequence ID" value="MFD0848890.1"/>
    <property type="molecule type" value="Genomic_DNA"/>
</dbReference>
<evidence type="ECO:0000256" key="5">
    <source>
        <dbReference type="ARBA" id="ARBA00022692"/>
    </source>
</evidence>
<dbReference type="InterPro" id="IPR000531">
    <property type="entry name" value="Beta-barrel_TonB"/>
</dbReference>
<evidence type="ECO:0000256" key="10">
    <source>
        <dbReference type="ARBA" id="ARBA00023237"/>
    </source>
</evidence>
<evidence type="ECO:0000256" key="1">
    <source>
        <dbReference type="ARBA" id="ARBA00004571"/>
    </source>
</evidence>
<keyword evidence="4" id="KW-0410">Iron transport</keyword>
<dbReference type="Pfam" id="PF00593">
    <property type="entry name" value="TonB_dep_Rec_b-barrel"/>
    <property type="match status" value="1"/>
</dbReference>
<dbReference type="Pfam" id="PF07715">
    <property type="entry name" value="Plug"/>
    <property type="match status" value="1"/>
</dbReference>
<keyword evidence="13" id="KW-0732">Signal</keyword>
<keyword evidence="6" id="KW-0408">Iron</keyword>
<keyword evidence="17" id="KW-1185">Reference proteome</keyword>
<evidence type="ECO:0000256" key="11">
    <source>
        <dbReference type="PROSITE-ProRule" id="PRU01360"/>
    </source>
</evidence>
<keyword evidence="16" id="KW-0675">Receptor</keyword>
<dbReference type="CDD" id="cd01347">
    <property type="entry name" value="ligand_gated_channel"/>
    <property type="match status" value="1"/>
</dbReference>
<feature type="signal peptide" evidence="13">
    <location>
        <begin position="1"/>
        <end position="26"/>
    </location>
</feature>
<feature type="chain" id="PRO_5045575532" evidence="13">
    <location>
        <begin position="27"/>
        <end position="770"/>
    </location>
</feature>